<proteinExistence type="predicted"/>
<keyword evidence="6" id="KW-1185">Reference proteome</keyword>
<feature type="compositionally biased region" description="Basic and acidic residues" evidence="3">
    <location>
        <begin position="362"/>
        <end position="399"/>
    </location>
</feature>
<dbReference type="PANTHER" id="PTHR33322">
    <property type="entry name" value="BAG DOMAIN CONTAINING PROTEIN, EXPRESSED"/>
    <property type="match status" value="1"/>
</dbReference>
<dbReference type="GO" id="GO:0051087">
    <property type="term" value="F:protein-folding chaperone binding"/>
    <property type="evidence" value="ECO:0007669"/>
    <property type="project" value="InterPro"/>
</dbReference>
<feature type="compositionally biased region" description="Basic and acidic residues" evidence="3">
    <location>
        <begin position="425"/>
        <end position="445"/>
    </location>
</feature>
<reference evidence="6" key="1">
    <citation type="journal article" date="2019" name="Curr. Biol.">
        <title>Genome Sequence of Striga asiatica Provides Insight into the Evolution of Plant Parasitism.</title>
        <authorList>
            <person name="Yoshida S."/>
            <person name="Kim S."/>
            <person name="Wafula E.K."/>
            <person name="Tanskanen J."/>
            <person name="Kim Y.M."/>
            <person name="Honaas L."/>
            <person name="Yang Z."/>
            <person name="Spallek T."/>
            <person name="Conn C.E."/>
            <person name="Ichihashi Y."/>
            <person name="Cheong K."/>
            <person name="Cui S."/>
            <person name="Der J.P."/>
            <person name="Gundlach H."/>
            <person name="Jiao Y."/>
            <person name="Hori C."/>
            <person name="Ishida J.K."/>
            <person name="Kasahara H."/>
            <person name="Kiba T."/>
            <person name="Kim M.S."/>
            <person name="Koo N."/>
            <person name="Laohavisit A."/>
            <person name="Lee Y.H."/>
            <person name="Lumba S."/>
            <person name="McCourt P."/>
            <person name="Mortimer J.C."/>
            <person name="Mutuku J.M."/>
            <person name="Nomura T."/>
            <person name="Sasaki-Sekimoto Y."/>
            <person name="Seto Y."/>
            <person name="Wang Y."/>
            <person name="Wakatake T."/>
            <person name="Sakakibara H."/>
            <person name="Demura T."/>
            <person name="Yamaguchi S."/>
            <person name="Yoneyama K."/>
            <person name="Manabe R.I."/>
            <person name="Nelson D.C."/>
            <person name="Schulman A.H."/>
            <person name="Timko M.P."/>
            <person name="dePamphilis C.W."/>
            <person name="Choi D."/>
            <person name="Shirasu K."/>
        </authorList>
    </citation>
    <scope>NUCLEOTIDE SEQUENCE [LARGE SCALE GENOMIC DNA]</scope>
    <source>
        <strain evidence="6">cv. UVA1</strain>
    </source>
</reference>
<feature type="compositionally biased region" description="Basic and acidic residues" evidence="3">
    <location>
        <begin position="587"/>
        <end position="600"/>
    </location>
</feature>
<feature type="region of interest" description="Disordered" evidence="3">
    <location>
        <begin position="587"/>
        <end position="669"/>
    </location>
</feature>
<feature type="region of interest" description="Disordered" evidence="3">
    <location>
        <begin position="278"/>
        <end position="399"/>
    </location>
</feature>
<dbReference type="InterPro" id="IPR003103">
    <property type="entry name" value="BAG_domain"/>
</dbReference>
<dbReference type="OrthoDB" id="787121at2759"/>
<dbReference type="SUPFAM" id="SSF63491">
    <property type="entry name" value="BAG domain"/>
    <property type="match status" value="1"/>
</dbReference>
<protein>
    <submittedName>
        <fullName evidence="5">BCL-2-associated athanogene 6</fullName>
    </submittedName>
</protein>
<feature type="compositionally biased region" description="Polar residues" evidence="3">
    <location>
        <begin position="643"/>
        <end position="655"/>
    </location>
</feature>
<evidence type="ECO:0000259" key="4">
    <source>
        <dbReference type="PROSITE" id="PS51035"/>
    </source>
</evidence>
<keyword evidence="1" id="KW-0143">Chaperone</keyword>
<feature type="region of interest" description="Disordered" evidence="3">
    <location>
        <begin position="423"/>
        <end position="468"/>
    </location>
</feature>
<dbReference type="InterPro" id="IPR040400">
    <property type="entry name" value="BAG5/6/7/8"/>
</dbReference>
<feature type="coiled-coil region" evidence="2">
    <location>
        <begin position="903"/>
        <end position="930"/>
    </location>
</feature>
<feature type="compositionally biased region" description="Basic and acidic residues" evidence="3">
    <location>
        <begin position="658"/>
        <end position="667"/>
    </location>
</feature>
<dbReference type="GO" id="GO:0009506">
    <property type="term" value="C:plasmodesma"/>
    <property type="evidence" value="ECO:0007669"/>
    <property type="project" value="TreeGrafter"/>
</dbReference>
<sequence length="964" mass="109373">MDTAYRNIHTYPHQRDQIHYNPHFQFHHGPQPIPPLPPVNYGYFPWGPNYGYQPPLECHGCCNPHPYHFPVNYLSFPVQYMPTPPPYHHPPFYPMEQPRYEYDKNASMGVNHCCGCPNHMSHKKEQPGNSRIEEEEWEGERRRNDSLLKNGSYPIVWVPSDYNSKNKQVKEDKDSDGKYDNRVVWKDGEENGWFPLDLSNLGSSNKQIGDEERKKGHFPFPLFWIPYKPGEAEKEMGKNEVNCLNAKPSVDSDKRFHLMGEDSGGQDAPRVKEIKVKEAEKHKENESLENQVKERVKEGIHHGEKKVENEENLSKDNVKMMKSVSPPKSPKLPPVCLRVDPLPRRKAENGSSRSPSPPGDGQKPDLRSNEEKSKAFTTSDKVKVEKEPTKDFTEGKNTKSVEVVNGGELKNVDVNNGNPLIIPVKSEDGFSSKRPEEVPKEDDISRVPTETDAVKGQSENAESGSGMKEVDEAKVISKRKFCEEEAAVLIQSAYRGFDVRRWEPIKKLKQIAKVQEQINHVKNMIQEMEACPDVHGRGKRRNIISETIMSLLLKVDTIQGLHPSVREVRKYVVKELVNLQEKLDSLVNEKTEHPPQEESNLKSTEVASNKTEVDVNLSNDGNNTTSDAPVAAQNQPDGEELNPENSQIPVTNLDQAESEEKLKKGDENIIEDEDKLSNEMAENEKIIEDEGKLSNVRGENEDNREILFQENVSEIPVTEEPSEKITDFVQSEVDKLDTVLDELPLGIVDDLCVQESSSQKLDVTDVKTACQEELPEEEEAIDKALESHDDATDKEIHEVNDEVLPVSEINTSLESVDIKIEDEKSEPEVIAAVAEQFVVPEQNMMIEATDMAEKESANKATDMLDKVEDDSMEGKMKLIEENERLRGIMEKLIQSGQEQLAAISTLTGRVKDLERKLSKKRKVKVSHRKNSKMRSLVALEDNLFAFHRRSQIPTACAQAFTERI</sequence>
<feature type="compositionally biased region" description="Polar residues" evidence="3">
    <location>
        <begin position="601"/>
        <end position="636"/>
    </location>
</feature>
<feature type="region of interest" description="Disordered" evidence="3">
    <location>
        <begin position="121"/>
        <end position="145"/>
    </location>
</feature>
<keyword evidence="2" id="KW-0175">Coiled coil</keyword>
<dbReference type="Proteomes" id="UP000325081">
    <property type="component" value="Unassembled WGS sequence"/>
</dbReference>
<comment type="caution">
    <text evidence="5">The sequence shown here is derived from an EMBL/GenBank/DDBJ whole genome shotgun (WGS) entry which is preliminary data.</text>
</comment>
<organism evidence="5 6">
    <name type="scientific">Striga asiatica</name>
    <name type="common">Asiatic witchweed</name>
    <name type="synonym">Buchnera asiatica</name>
    <dbReference type="NCBI Taxonomy" id="4170"/>
    <lineage>
        <taxon>Eukaryota</taxon>
        <taxon>Viridiplantae</taxon>
        <taxon>Streptophyta</taxon>
        <taxon>Embryophyta</taxon>
        <taxon>Tracheophyta</taxon>
        <taxon>Spermatophyta</taxon>
        <taxon>Magnoliopsida</taxon>
        <taxon>eudicotyledons</taxon>
        <taxon>Gunneridae</taxon>
        <taxon>Pentapetalae</taxon>
        <taxon>asterids</taxon>
        <taxon>lamiids</taxon>
        <taxon>Lamiales</taxon>
        <taxon>Orobanchaceae</taxon>
        <taxon>Buchnereae</taxon>
        <taxon>Striga</taxon>
    </lineage>
</organism>
<gene>
    <name evidence="5" type="ORF">STAS_02109</name>
</gene>
<dbReference type="PANTHER" id="PTHR33322:SF16">
    <property type="entry name" value="BAG FAMILY MOLECULAR CHAPERONE REGULATOR 6"/>
    <property type="match status" value="1"/>
</dbReference>
<dbReference type="SMART" id="SM00264">
    <property type="entry name" value="BAG"/>
    <property type="match status" value="1"/>
</dbReference>
<dbReference type="PROSITE" id="PS50096">
    <property type="entry name" value="IQ"/>
    <property type="match status" value="1"/>
</dbReference>
<name>A0A5A7P101_STRAF</name>
<dbReference type="GO" id="GO:0006457">
    <property type="term" value="P:protein folding"/>
    <property type="evidence" value="ECO:0007669"/>
    <property type="project" value="TreeGrafter"/>
</dbReference>
<accession>A0A5A7P101</accession>
<dbReference type="InterPro" id="IPR036533">
    <property type="entry name" value="BAG_dom_sf"/>
</dbReference>
<evidence type="ECO:0000256" key="3">
    <source>
        <dbReference type="SAM" id="MobiDB-lite"/>
    </source>
</evidence>
<evidence type="ECO:0000256" key="2">
    <source>
        <dbReference type="SAM" id="Coils"/>
    </source>
</evidence>
<dbReference type="FunFam" id="1.20.58.120:FF:000010">
    <property type="entry name" value="BAG family molecular chaperone regulator 6"/>
    <property type="match status" value="1"/>
</dbReference>
<evidence type="ECO:0000313" key="5">
    <source>
        <dbReference type="EMBL" id="GER26465.1"/>
    </source>
</evidence>
<dbReference type="EMBL" id="BKCP01001113">
    <property type="protein sequence ID" value="GER26465.1"/>
    <property type="molecule type" value="Genomic_DNA"/>
</dbReference>
<dbReference type="Pfam" id="PF02179">
    <property type="entry name" value="BAG"/>
    <property type="match status" value="1"/>
</dbReference>
<feature type="compositionally biased region" description="Basic and acidic residues" evidence="3">
    <location>
        <begin position="278"/>
        <end position="319"/>
    </location>
</feature>
<feature type="domain" description="BAG" evidence="4">
    <location>
        <begin position="510"/>
        <end position="587"/>
    </location>
</feature>
<dbReference type="Gene3D" id="1.20.58.120">
    <property type="entry name" value="BAG domain"/>
    <property type="match status" value="1"/>
</dbReference>
<evidence type="ECO:0000256" key="1">
    <source>
        <dbReference type="ARBA" id="ARBA00023186"/>
    </source>
</evidence>
<evidence type="ECO:0000313" key="6">
    <source>
        <dbReference type="Proteomes" id="UP000325081"/>
    </source>
</evidence>
<dbReference type="AlphaFoldDB" id="A0A5A7P101"/>
<dbReference type="PROSITE" id="PS51035">
    <property type="entry name" value="BAG"/>
    <property type="match status" value="1"/>
</dbReference>